<keyword evidence="3" id="KW-0966">Cell projection</keyword>
<dbReference type="Proteomes" id="UP000576645">
    <property type="component" value="Unassembled WGS sequence"/>
</dbReference>
<dbReference type="Proteomes" id="UP000030081">
    <property type="component" value="Chromosome 1"/>
</dbReference>
<dbReference type="RefSeq" id="WP_006963024.1">
    <property type="nucleotide sequence ID" value="NZ_CP009264.1"/>
</dbReference>
<sequence length="146" mass="17549">MEAKLRAVEKFQKIQQKHRDRMSAQLESLRQQHTVAQQRLQQLMELKRQTQPRSSHVMALHREALLNRSRVDQMLHKLIVHQEHEQEVMQAQCTSLQKQLENKHLRVKGLENTLERWKEEHNSDIRHKEELALEEIINSRFAQKAQ</sequence>
<proteinExistence type="predicted"/>
<dbReference type="EMBL" id="CP009617">
    <property type="protein sequence ID" value="AIW19487.1"/>
    <property type="molecule type" value="Genomic_DNA"/>
</dbReference>
<keyword evidence="3" id="KW-0969">Cilium</keyword>
<dbReference type="KEGG" id="vcy:IX92_10625"/>
<evidence type="ECO:0000256" key="1">
    <source>
        <dbReference type="SAM" id="Coils"/>
    </source>
</evidence>
<reference evidence="2 4" key="1">
    <citation type="submission" date="2014-10" db="EMBL/GenBank/DDBJ databases">
        <title>The Complete Genome Sequence for the Shellfish Pathogen Vibrio coralliilyticus RE98 Isolated from a Shellfish Hatchery.</title>
        <authorList>
            <person name="Richards G.P."/>
            <person name="Bono J.L."/>
            <person name="Watson M.A."/>
            <person name="Needleman D.S."/>
        </authorList>
    </citation>
    <scope>NUCLEOTIDE SEQUENCE [LARGE SCALE GENOMIC DNA]</scope>
    <source>
        <strain evidence="2 4">RE98</strain>
    </source>
</reference>
<keyword evidence="3" id="KW-0282">Flagellum</keyword>
<dbReference type="InterPro" id="IPR053716">
    <property type="entry name" value="Flag_assembly_chemotaxis_eff"/>
</dbReference>
<dbReference type="Gene3D" id="1.10.287.1700">
    <property type="match status" value="1"/>
</dbReference>
<evidence type="ECO:0000313" key="2">
    <source>
        <dbReference type="EMBL" id="AIW19487.1"/>
    </source>
</evidence>
<keyword evidence="4" id="KW-1185">Reference proteome</keyword>
<reference evidence="3 5" key="2">
    <citation type="submission" date="2019-09" db="EMBL/GenBank/DDBJ databases">
        <title>Draft genome sequencing and comparative genomics of hatchery-associated Vibrios.</title>
        <authorList>
            <person name="Kehlet-Delgado H."/>
            <person name="Mueller R.S."/>
        </authorList>
    </citation>
    <scope>NUCLEOTIDE SEQUENCE [LARGE SCALE GENOMIC DNA]</scope>
    <source>
        <strain evidence="3 5">09-121-3</strain>
    </source>
</reference>
<feature type="coiled-coil region" evidence="1">
    <location>
        <begin position="19"/>
        <end position="46"/>
    </location>
</feature>
<dbReference type="KEGG" id="vct:JV59_27845"/>
<feature type="coiled-coil region" evidence="1">
    <location>
        <begin position="93"/>
        <end position="120"/>
    </location>
</feature>
<protein>
    <submittedName>
        <fullName evidence="3">Flagellar export protein FliJ</fullName>
    </submittedName>
</protein>
<evidence type="ECO:0000313" key="3">
    <source>
        <dbReference type="EMBL" id="NOJ22779.1"/>
    </source>
</evidence>
<evidence type="ECO:0000313" key="5">
    <source>
        <dbReference type="Proteomes" id="UP000576645"/>
    </source>
</evidence>
<organism evidence="3 5">
    <name type="scientific">Vibrio coralliilyticus</name>
    <dbReference type="NCBI Taxonomy" id="190893"/>
    <lineage>
        <taxon>Bacteria</taxon>
        <taxon>Pseudomonadati</taxon>
        <taxon>Pseudomonadota</taxon>
        <taxon>Gammaproteobacteria</taxon>
        <taxon>Vibrionales</taxon>
        <taxon>Vibrionaceae</taxon>
        <taxon>Vibrio</taxon>
    </lineage>
</organism>
<gene>
    <name evidence="3" type="ORF">F0238_08520</name>
    <name evidence="2" type="ORF">IX92_10625</name>
</gene>
<dbReference type="EMBL" id="VTXP01000004">
    <property type="protein sequence ID" value="NOJ22779.1"/>
    <property type="molecule type" value="Genomic_DNA"/>
</dbReference>
<dbReference type="AlphaFoldDB" id="A0A097QIC3"/>
<accession>A0A097QIC3</accession>
<name>A0A097QIC3_9VIBR</name>
<keyword evidence="1" id="KW-0175">Coiled coil</keyword>
<evidence type="ECO:0000313" key="4">
    <source>
        <dbReference type="Proteomes" id="UP000030081"/>
    </source>
</evidence>